<dbReference type="PANTHER" id="PTHR30204">
    <property type="entry name" value="REDOX-CYCLING DRUG-SENSING TRANSCRIPTIONAL ACTIVATOR SOXR"/>
    <property type="match status" value="1"/>
</dbReference>
<feature type="compositionally biased region" description="Basic and acidic residues" evidence="2">
    <location>
        <begin position="111"/>
        <end position="125"/>
    </location>
</feature>
<dbReference type="InterPro" id="IPR009061">
    <property type="entry name" value="DNA-bd_dom_put_sf"/>
</dbReference>
<dbReference type="InterPro" id="IPR047057">
    <property type="entry name" value="MerR_fam"/>
</dbReference>
<dbReference type="InterPro" id="IPR000551">
    <property type="entry name" value="MerR-type_HTH_dom"/>
</dbReference>
<evidence type="ECO:0000256" key="1">
    <source>
        <dbReference type="ARBA" id="ARBA00023125"/>
    </source>
</evidence>
<accession>A0ABS0J3M5</accession>
<dbReference type="SUPFAM" id="SSF46955">
    <property type="entry name" value="Putative DNA-binding domain"/>
    <property type="match status" value="1"/>
</dbReference>
<keyword evidence="1" id="KW-0238">DNA-binding</keyword>
<feature type="region of interest" description="Disordered" evidence="2">
    <location>
        <begin position="170"/>
        <end position="209"/>
    </location>
</feature>
<dbReference type="Proteomes" id="UP001194469">
    <property type="component" value="Unassembled WGS sequence"/>
</dbReference>
<dbReference type="PANTHER" id="PTHR30204:SF15">
    <property type="entry name" value="BLL5018 PROTEIN"/>
    <property type="match status" value="1"/>
</dbReference>
<evidence type="ECO:0000259" key="3">
    <source>
        <dbReference type="PROSITE" id="PS50937"/>
    </source>
</evidence>
<protein>
    <submittedName>
        <fullName evidence="4">MerR family transcriptional regulator</fullName>
    </submittedName>
</protein>
<evidence type="ECO:0000313" key="4">
    <source>
        <dbReference type="EMBL" id="MBG3877044.1"/>
    </source>
</evidence>
<comment type="caution">
    <text evidence="4">The sequence shown here is derived from an EMBL/GenBank/DDBJ whole genome shotgun (WGS) entry which is preliminary data.</text>
</comment>
<dbReference type="PROSITE" id="PS50937">
    <property type="entry name" value="HTH_MERR_2"/>
    <property type="match status" value="1"/>
</dbReference>
<dbReference type="Gene3D" id="1.10.1660.10">
    <property type="match status" value="1"/>
</dbReference>
<dbReference type="EMBL" id="VRYY01000214">
    <property type="protein sequence ID" value="MBG3877044.1"/>
    <property type="molecule type" value="Genomic_DNA"/>
</dbReference>
<proteinExistence type="predicted"/>
<dbReference type="CDD" id="cd04765">
    <property type="entry name" value="HTH_MlrA-like_sg2"/>
    <property type="match status" value="1"/>
</dbReference>
<evidence type="ECO:0000256" key="2">
    <source>
        <dbReference type="SAM" id="MobiDB-lite"/>
    </source>
</evidence>
<dbReference type="SMART" id="SM00422">
    <property type="entry name" value="HTH_MERR"/>
    <property type="match status" value="1"/>
</dbReference>
<gene>
    <name evidence="4" type="ORF">FVW20_08470</name>
</gene>
<evidence type="ECO:0000313" key="5">
    <source>
        <dbReference type="Proteomes" id="UP001194469"/>
    </source>
</evidence>
<reference evidence="4 5" key="1">
    <citation type="submission" date="2019-08" db="EMBL/GenBank/DDBJ databases">
        <authorList>
            <person name="Luo N."/>
        </authorList>
    </citation>
    <scope>NUCLEOTIDE SEQUENCE [LARGE SCALE GENOMIC DNA]</scope>
    <source>
        <strain evidence="4 5">NCIMB 9442</strain>
    </source>
</reference>
<feature type="domain" description="HTH merR-type" evidence="3">
    <location>
        <begin position="5"/>
        <end position="75"/>
    </location>
</feature>
<dbReference type="Pfam" id="PF13411">
    <property type="entry name" value="MerR_1"/>
    <property type="match status" value="1"/>
</dbReference>
<keyword evidence="5" id="KW-1185">Reference proteome</keyword>
<organism evidence="4 5">
    <name type="scientific">Nitratidesulfovibrio oxamicus</name>
    <dbReference type="NCBI Taxonomy" id="32016"/>
    <lineage>
        <taxon>Bacteria</taxon>
        <taxon>Pseudomonadati</taxon>
        <taxon>Thermodesulfobacteriota</taxon>
        <taxon>Desulfovibrionia</taxon>
        <taxon>Desulfovibrionales</taxon>
        <taxon>Desulfovibrionaceae</taxon>
        <taxon>Nitratidesulfovibrio</taxon>
    </lineage>
</organism>
<feature type="region of interest" description="Disordered" evidence="2">
    <location>
        <begin position="95"/>
        <end position="145"/>
    </location>
</feature>
<sequence>MAERTYRIGEAASLLNLKTYVLRFWETEFPQLVPLRTEKGQRLYTEADLALLRRIRFLLHERGLTIEGARRMLAERGAPSGSGMPDAAADGMAGLVGFGYGDPDDMPLPNARDDDAQDDDRHAGDEAADLDDGAPAGSGPQGRALSAAASRVQAWDQYLHGLLLPDDGEAAPVTNRNGQAAPLDARGASRDGVDASFSADGPVPGGAAPGTVREIIAELEAMRRLLAGAD</sequence>
<name>A0ABS0J3M5_9BACT</name>